<sequence length="238" mass="25350">MLLAGCGGGGDDIKFTPDPKPAPNLPSPNPQPGKNVYRHVSSYNVNQRAFGGSTSNNAASMDTLNFNGVELPLIIEGMKPGRLANVDNLTLGGTSYKKFVSGLTRGSNARYGALTYQGNNIVFHQGHLTTNMPTQGTAEYVGDVVHVNNANNEYSNGILFAHANFADKKLKLDFTKPGEQSNFVPRSLDAAIDGNKFTGKTNETTVNGAFYGDNAKDIAGHYANPTENFQGAFGGSQR</sequence>
<proteinExistence type="predicted"/>
<feature type="region of interest" description="Disordered" evidence="1">
    <location>
        <begin position="1"/>
        <end position="33"/>
    </location>
</feature>
<feature type="compositionally biased region" description="Gly residues" evidence="1">
    <location>
        <begin position="1"/>
        <end position="10"/>
    </location>
</feature>
<dbReference type="Gene3D" id="2.40.160.90">
    <property type="match status" value="1"/>
</dbReference>
<dbReference type="Proteomes" id="UP000190837">
    <property type="component" value="Unassembled WGS sequence"/>
</dbReference>
<reference evidence="4" key="1">
    <citation type="submission" date="2016-04" db="EMBL/GenBank/DDBJ databases">
        <authorList>
            <person name="Tagini F."/>
        </authorList>
    </citation>
    <scope>NUCLEOTIDE SEQUENCE [LARGE SCALE GENOMIC DNA]</scope>
    <source>
        <strain evidence="4">CHUV0807</strain>
    </source>
</reference>
<dbReference type="Pfam" id="PF01298">
    <property type="entry name" value="TbpB_B_D"/>
    <property type="match status" value="1"/>
</dbReference>
<dbReference type="EMBL" id="FKLO01000045">
    <property type="protein sequence ID" value="SAM64408.1"/>
    <property type="molecule type" value="Genomic_DNA"/>
</dbReference>
<dbReference type="InterPro" id="IPR011250">
    <property type="entry name" value="OMP/PagP_B-barrel"/>
</dbReference>
<evidence type="ECO:0000313" key="4">
    <source>
        <dbReference type="Proteomes" id="UP000190837"/>
    </source>
</evidence>
<evidence type="ECO:0000256" key="1">
    <source>
        <dbReference type="SAM" id="MobiDB-lite"/>
    </source>
</evidence>
<evidence type="ECO:0000259" key="2">
    <source>
        <dbReference type="Pfam" id="PF01298"/>
    </source>
</evidence>
<feature type="compositionally biased region" description="Pro residues" evidence="1">
    <location>
        <begin position="18"/>
        <end position="31"/>
    </location>
</feature>
<protein>
    <submittedName>
        <fullName evidence="3">Periplasmic protein TonB, links inner and outer membranes</fullName>
    </submittedName>
</protein>
<accession>A0A1C3H4J6</accession>
<evidence type="ECO:0000313" key="3">
    <source>
        <dbReference type="EMBL" id="SAM64408.1"/>
    </source>
</evidence>
<dbReference type="InterPro" id="IPR001677">
    <property type="entry name" value="TbpB_B_D"/>
</dbReference>
<feature type="domain" description="Transferrin-binding protein B C-lobe/N-lobe beta-barrel" evidence="2">
    <location>
        <begin position="132"/>
        <end position="236"/>
    </location>
</feature>
<name>A0A1C3H4J6_9GAMM</name>
<organism evidence="3 4">
    <name type="scientific">Cardiobacterium hominis</name>
    <dbReference type="NCBI Taxonomy" id="2718"/>
    <lineage>
        <taxon>Bacteria</taxon>
        <taxon>Pseudomonadati</taxon>
        <taxon>Pseudomonadota</taxon>
        <taxon>Gammaproteobacteria</taxon>
        <taxon>Cardiobacteriales</taxon>
        <taxon>Cardiobacteriaceae</taxon>
        <taxon>Cardiobacterium</taxon>
    </lineage>
</organism>
<dbReference type="AlphaFoldDB" id="A0A1C3H4J6"/>
<dbReference type="SUPFAM" id="SSF56925">
    <property type="entry name" value="OMPA-like"/>
    <property type="match status" value="1"/>
</dbReference>
<gene>
    <name evidence="3" type="ORF">CHUV0807_1233</name>
</gene>